<comment type="caution">
    <text evidence="2">The sequence shown here is derived from an EMBL/GenBank/DDBJ whole genome shotgun (WGS) entry which is preliminary data.</text>
</comment>
<organism evidence="2 3">
    <name type="scientific">Mycoplasmopsis gallinarum</name>
    <dbReference type="NCBI Taxonomy" id="29557"/>
    <lineage>
        <taxon>Bacteria</taxon>
        <taxon>Bacillati</taxon>
        <taxon>Mycoplasmatota</taxon>
        <taxon>Mycoplasmoidales</taxon>
        <taxon>Metamycoplasmataceae</taxon>
        <taxon>Mycoplasmopsis</taxon>
    </lineage>
</organism>
<evidence type="ECO:0000313" key="2">
    <source>
        <dbReference type="EMBL" id="OAB48848.1"/>
    </source>
</evidence>
<keyword evidence="3" id="KW-1185">Reference proteome</keyword>
<protein>
    <recommendedName>
        <fullName evidence="4">Membrane nuclease MnuA</fullName>
    </recommendedName>
</protein>
<dbReference type="Gene3D" id="3.60.10.10">
    <property type="entry name" value="Endonuclease/exonuclease/phosphatase"/>
    <property type="match status" value="1"/>
</dbReference>
<name>A0A168RCT5_9BACT</name>
<dbReference type="EMBL" id="LVLH01000035">
    <property type="protein sequence ID" value="OAB48848.1"/>
    <property type="molecule type" value="Genomic_DNA"/>
</dbReference>
<dbReference type="OrthoDB" id="403989at2"/>
<sequence>MSKKFNLFISALSVSSLPFVVVSCNKNESKEENPKEESKALVDPSTTEPSTQPTQPTQPTIQPETEKSVNQPTEENLNSIQVNFTLKEEFADEKIHYLNLSNPLTYLDYSLNKEKFDISIDGKPSLNNETKSINFNYKIVKKIDNTFSDIKSFDFHDPIFFEKYYLNKIRIGLWNVLNFSLNNTNRNWVALKIKAISALINYLQIDVQGLVEVDNEEAVIELIRQLNELNKNAKWDYLISKDDEGGINVRNQNRGQHEKVAILFKRTKVRPQKFKNNKVGTSYNNENYEQKWSNFNIGYVRPPYGAKFESNGINVEDFTVVFNHFDSPDSNTKFGEGQRENSVKLENARLKQGGQELDEAYNLVNLMTWYDDLDEDNDDLIFSGDTNIKTGNEEAAFDSIKKKGFKSLIPDIPENNTSLNTNWGYANAYDKIFYSGNKSTENANFFPLYNYFKEIAKPIMENINTFEEWVELAKSVNKNYKSESSYIRSLISDHSPVYFDFVY</sequence>
<feature type="compositionally biased region" description="Low complexity" evidence="1">
    <location>
        <begin position="44"/>
        <end position="63"/>
    </location>
</feature>
<dbReference type="STRING" id="29557.MGALLINA_04190"/>
<dbReference type="Proteomes" id="UP000076983">
    <property type="component" value="Unassembled WGS sequence"/>
</dbReference>
<evidence type="ECO:0000256" key="1">
    <source>
        <dbReference type="SAM" id="MobiDB-lite"/>
    </source>
</evidence>
<dbReference type="NCBIfam" id="NF045851">
    <property type="entry name" value="mem_nucl_MnuA"/>
    <property type="match status" value="1"/>
</dbReference>
<gene>
    <name evidence="2" type="ORF">MGALLINA_04190</name>
</gene>
<feature type="region of interest" description="Disordered" evidence="1">
    <location>
        <begin position="25"/>
        <end position="74"/>
    </location>
</feature>
<evidence type="ECO:0000313" key="3">
    <source>
        <dbReference type="Proteomes" id="UP000076983"/>
    </source>
</evidence>
<accession>A0A168RCT5</accession>
<feature type="compositionally biased region" description="Basic and acidic residues" evidence="1">
    <location>
        <begin position="27"/>
        <end position="40"/>
    </location>
</feature>
<dbReference type="AlphaFoldDB" id="A0A168RCT5"/>
<dbReference type="SUPFAM" id="SSF56219">
    <property type="entry name" value="DNase I-like"/>
    <property type="match status" value="1"/>
</dbReference>
<dbReference type="InterPro" id="IPR036691">
    <property type="entry name" value="Endo/exonu/phosph_ase_sf"/>
</dbReference>
<dbReference type="PATRIC" id="fig|29557.3.peg.411"/>
<evidence type="ECO:0008006" key="4">
    <source>
        <dbReference type="Google" id="ProtNLM"/>
    </source>
</evidence>
<dbReference type="CDD" id="cd10283">
    <property type="entry name" value="MnuA_DNase1-like"/>
    <property type="match status" value="1"/>
</dbReference>
<proteinExistence type="predicted"/>
<dbReference type="PROSITE" id="PS51257">
    <property type="entry name" value="PROKAR_LIPOPROTEIN"/>
    <property type="match status" value="1"/>
</dbReference>
<reference evidence="2 3" key="1">
    <citation type="submission" date="2016-03" db="EMBL/GenBank/DDBJ databases">
        <title>Genome sequence of Mycoplasma gallinarum strain Mgn_IPT.</title>
        <authorList>
            <person name="Yacoub E."/>
            <person name="Sirand-Pugnet P."/>
            <person name="Barre A."/>
            <person name="Maurier F."/>
            <person name="Blanchard A."/>
            <person name="Ben Abdelmoumen B.M."/>
        </authorList>
    </citation>
    <scope>NUCLEOTIDE SEQUENCE [LARGE SCALE GENOMIC DNA]</scope>
    <source>
        <strain evidence="2 3">Mgn_IPT</strain>
    </source>
</reference>
<dbReference type="PANTHER" id="PTHR11371:SF31">
    <property type="entry name" value="EXTRACELLULAR NUCLEASE"/>
    <property type="match status" value="1"/>
</dbReference>
<dbReference type="PANTHER" id="PTHR11371">
    <property type="entry name" value="DEOXYRIBONUCLEASE"/>
    <property type="match status" value="1"/>
</dbReference>
<dbReference type="RefSeq" id="WP_063626202.1">
    <property type="nucleotide sequence ID" value="NZ_LVLH01000035.1"/>
</dbReference>